<accession>A0A2H0YY68</accession>
<sequence>MKTKLYHGISFILVIVGGLNWGLIALGNYMGGNWNVVNLLLGSVSWLEDLVYLLVGLSALLLIFSHKKDCRCCGTGAPSTPGMGM</sequence>
<gene>
    <name evidence="2" type="ORF">COT23_01360</name>
</gene>
<comment type="caution">
    <text evidence="2">The sequence shown here is derived from an EMBL/GenBank/DDBJ whole genome shotgun (WGS) entry which is preliminary data.</text>
</comment>
<organism evidence="2 3">
    <name type="scientific">Candidatus Kaiserbacteria bacterium CG08_land_8_20_14_0_20_50_21</name>
    <dbReference type="NCBI Taxonomy" id="1974604"/>
    <lineage>
        <taxon>Bacteria</taxon>
        <taxon>Candidatus Kaiseribacteriota</taxon>
    </lineage>
</organism>
<dbReference type="PANTHER" id="PTHR37304:SF1">
    <property type="entry name" value="MEMBRANE PROTEIN"/>
    <property type="match status" value="1"/>
</dbReference>
<dbReference type="InterPro" id="IPR007211">
    <property type="entry name" value="DUF378"/>
</dbReference>
<evidence type="ECO:0000313" key="3">
    <source>
        <dbReference type="Proteomes" id="UP000228687"/>
    </source>
</evidence>
<evidence type="ECO:0000256" key="1">
    <source>
        <dbReference type="SAM" id="Phobius"/>
    </source>
</evidence>
<dbReference type="PANTHER" id="PTHR37304">
    <property type="entry name" value="MEMBRANE PROTEIN-RELATED"/>
    <property type="match status" value="1"/>
</dbReference>
<reference evidence="3" key="1">
    <citation type="submission" date="2017-09" db="EMBL/GenBank/DDBJ databases">
        <title>Depth-based differentiation of microbial function through sediment-hosted aquifers and enrichment of novel symbionts in the deep terrestrial subsurface.</title>
        <authorList>
            <person name="Probst A.J."/>
            <person name="Ladd B."/>
            <person name="Jarett J.K."/>
            <person name="Geller-Mcgrath D.E."/>
            <person name="Sieber C.M.K."/>
            <person name="Emerson J.B."/>
            <person name="Anantharaman K."/>
            <person name="Thomas B.C."/>
            <person name="Malmstrom R."/>
            <person name="Stieglmeier M."/>
            <person name="Klingl A."/>
            <person name="Woyke T."/>
            <person name="Ryan C.M."/>
            <person name="Banfield J.F."/>
        </authorList>
    </citation>
    <scope>NUCLEOTIDE SEQUENCE [LARGE SCALE GENOMIC DNA]</scope>
</reference>
<evidence type="ECO:0000313" key="2">
    <source>
        <dbReference type="EMBL" id="PIS43424.1"/>
    </source>
</evidence>
<keyword evidence="1" id="KW-0812">Transmembrane</keyword>
<feature type="transmembrane region" description="Helical" evidence="1">
    <location>
        <begin position="5"/>
        <end position="24"/>
    </location>
</feature>
<name>A0A2H0YY68_9BACT</name>
<dbReference type="Pfam" id="PF04070">
    <property type="entry name" value="DUF378"/>
    <property type="match status" value="1"/>
</dbReference>
<dbReference type="Proteomes" id="UP000228687">
    <property type="component" value="Unassembled WGS sequence"/>
</dbReference>
<proteinExistence type="predicted"/>
<dbReference type="EMBL" id="PEXT01000027">
    <property type="protein sequence ID" value="PIS43424.1"/>
    <property type="molecule type" value="Genomic_DNA"/>
</dbReference>
<feature type="transmembrane region" description="Helical" evidence="1">
    <location>
        <begin position="44"/>
        <end position="64"/>
    </location>
</feature>
<protein>
    <submittedName>
        <fullName evidence="2">DUF378 domain-containing protein</fullName>
    </submittedName>
</protein>
<keyword evidence="1" id="KW-1133">Transmembrane helix</keyword>
<keyword evidence="1" id="KW-0472">Membrane</keyword>
<dbReference type="AlphaFoldDB" id="A0A2H0YY68"/>